<dbReference type="InterPro" id="IPR051686">
    <property type="entry name" value="Lipoprotein_DolP"/>
</dbReference>
<evidence type="ECO:0000259" key="3">
    <source>
        <dbReference type="PROSITE" id="PS50914"/>
    </source>
</evidence>
<evidence type="ECO:0000256" key="2">
    <source>
        <dbReference type="SAM" id="SignalP"/>
    </source>
</evidence>
<dbReference type="AlphaFoldDB" id="A0A2D0KNR1"/>
<proteinExistence type="predicted"/>
<gene>
    <name evidence="4" type="ORF">Xsto_02401</name>
</gene>
<organism evidence="4 5">
    <name type="scientific">Xenorhabdus stockiae</name>
    <dbReference type="NCBI Taxonomy" id="351614"/>
    <lineage>
        <taxon>Bacteria</taxon>
        <taxon>Pseudomonadati</taxon>
        <taxon>Pseudomonadota</taxon>
        <taxon>Gammaproteobacteria</taxon>
        <taxon>Enterobacterales</taxon>
        <taxon>Morganellaceae</taxon>
        <taxon>Xenorhabdus</taxon>
    </lineage>
</organism>
<dbReference type="RefSeq" id="WP_099108845.1">
    <property type="nucleotide sequence ID" value="NZ_CAWNRH010000094.1"/>
</dbReference>
<evidence type="ECO:0000256" key="1">
    <source>
        <dbReference type="SAM" id="MobiDB-lite"/>
    </source>
</evidence>
<dbReference type="Proteomes" id="UP000222366">
    <property type="component" value="Unassembled WGS sequence"/>
</dbReference>
<evidence type="ECO:0000313" key="5">
    <source>
        <dbReference type="Proteomes" id="UP000222366"/>
    </source>
</evidence>
<reference evidence="4 5" key="1">
    <citation type="journal article" date="2017" name="Nat. Microbiol.">
        <title>Natural product diversity associated with the nematode symbionts Photorhabdus and Xenorhabdus.</title>
        <authorList>
            <person name="Tobias N.J."/>
            <person name="Wolff H."/>
            <person name="Djahanschiri B."/>
            <person name="Grundmann F."/>
            <person name="Kronenwerth M."/>
            <person name="Shi Y.M."/>
            <person name="Simonyi S."/>
            <person name="Grun P."/>
            <person name="Shapiro-Ilan D."/>
            <person name="Pidot S.J."/>
            <person name="Stinear T.P."/>
            <person name="Ebersberger I."/>
            <person name="Bode H.B."/>
        </authorList>
    </citation>
    <scope>NUCLEOTIDE SEQUENCE [LARGE SCALE GENOMIC DNA]</scope>
    <source>
        <strain evidence="4 5">DSM 17904</strain>
    </source>
</reference>
<protein>
    <submittedName>
        <fullName evidence="4">Osmotically inducible protein Y</fullName>
    </submittedName>
</protein>
<dbReference type="PROSITE" id="PS50914">
    <property type="entry name" value="BON"/>
    <property type="match status" value="1"/>
</dbReference>
<evidence type="ECO:0000313" key="4">
    <source>
        <dbReference type="EMBL" id="PHM65084.1"/>
    </source>
</evidence>
<keyword evidence="2" id="KW-0732">Signal</keyword>
<feature type="region of interest" description="Disordered" evidence="1">
    <location>
        <begin position="29"/>
        <end position="69"/>
    </location>
</feature>
<dbReference type="PANTHER" id="PTHR34606">
    <property type="entry name" value="BON DOMAIN-CONTAINING PROTEIN"/>
    <property type="match status" value="1"/>
</dbReference>
<accession>A0A2D0KNR1</accession>
<keyword evidence="5" id="KW-1185">Reference proteome</keyword>
<dbReference type="PANTHER" id="PTHR34606:SF16">
    <property type="entry name" value="BON DOMAIN-CONTAINING PROTEIN"/>
    <property type="match status" value="1"/>
</dbReference>
<sequence>MKNLKFTNSFLAVVLGSVLIGGNALAAGTSSTYQPEGKTQENTDQKINDSRNHSGKKIENSLKKADNNSDDSVITARIKENFLEDTGLNSHDNNISVKTEKGVVYLSGFVKHEELAKRAIRLAHKVEGVQAVNSTLSIKK</sequence>
<dbReference type="Pfam" id="PF04972">
    <property type="entry name" value="BON"/>
    <property type="match status" value="1"/>
</dbReference>
<dbReference type="Gene3D" id="3.30.1340.30">
    <property type="match status" value="1"/>
</dbReference>
<feature type="chain" id="PRO_5013356591" evidence="2">
    <location>
        <begin position="27"/>
        <end position="140"/>
    </location>
</feature>
<feature type="domain" description="BON" evidence="3">
    <location>
        <begin position="70"/>
        <end position="140"/>
    </location>
</feature>
<dbReference type="EMBL" id="NJAJ01000020">
    <property type="protein sequence ID" value="PHM65084.1"/>
    <property type="molecule type" value="Genomic_DNA"/>
</dbReference>
<comment type="caution">
    <text evidence="4">The sequence shown here is derived from an EMBL/GenBank/DDBJ whole genome shotgun (WGS) entry which is preliminary data.</text>
</comment>
<dbReference type="InterPro" id="IPR007055">
    <property type="entry name" value="BON_dom"/>
</dbReference>
<name>A0A2D0KNR1_9GAMM</name>
<feature type="compositionally biased region" description="Basic and acidic residues" evidence="1">
    <location>
        <begin position="38"/>
        <end position="67"/>
    </location>
</feature>
<feature type="signal peptide" evidence="2">
    <location>
        <begin position="1"/>
        <end position="26"/>
    </location>
</feature>